<gene>
    <name evidence="1" type="ORF">QFC21_006295</name>
</gene>
<organism evidence="1 2">
    <name type="scientific">Naganishia friedmannii</name>
    <dbReference type="NCBI Taxonomy" id="89922"/>
    <lineage>
        <taxon>Eukaryota</taxon>
        <taxon>Fungi</taxon>
        <taxon>Dikarya</taxon>
        <taxon>Basidiomycota</taxon>
        <taxon>Agaricomycotina</taxon>
        <taxon>Tremellomycetes</taxon>
        <taxon>Filobasidiales</taxon>
        <taxon>Filobasidiaceae</taxon>
        <taxon>Naganishia</taxon>
    </lineage>
</organism>
<comment type="caution">
    <text evidence="1">The sequence shown here is derived from an EMBL/GenBank/DDBJ whole genome shotgun (WGS) entry which is preliminary data.</text>
</comment>
<dbReference type="EMBL" id="JASBWT010000029">
    <property type="protein sequence ID" value="KAJ9093699.1"/>
    <property type="molecule type" value="Genomic_DNA"/>
</dbReference>
<reference evidence="1" key="1">
    <citation type="submission" date="2023-04" db="EMBL/GenBank/DDBJ databases">
        <title>Draft Genome sequencing of Naganishia species isolated from polar environments using Oxford Nanopore Technology.</title>
        <authorList>
            <person name="Leo P."/>
            <person name="Venkateswaran K."/>
        </authorList>
    </citation>
    <scope>NUCLEOTIDE SEQUENCE</scope>
    <source>
        <strain evidence="1">MNA-CCFEE 5423</strain>
    </source>
</reference>
<evidence type="ECO:0000313" key="2">
    <source>
        <dbReference type="Proteomes" id="UP001227268"/>
    </source>
</evidence>
<name>A0ACC2V2W9_9TREE</name>
<proteinExistence type="predicted"/>
<evidence type="ECO:0000313" key="1">
    <source>
        <dbReference type="EMBL" id="KAJ9093699.1"/>
    </source>
</evidence>
<protein>
    <submittedName>
        <fullName evidence="1">Uncharacterized protein</fullName>
    </submittedName>
</protein>
<accession>A0ACC2V2W9</accession>
<dbReference type="Proteomes" id="UP001227268">
    <property type="component" value="Unassembled WGS sequence"/>
</dbReference>
<keyword evidence="2" id="KW-1185">Reference proteome</keyword>
<sequence length="189" mass="20437">MSTVLDPPEPVYIFKKVFFLLFALHQRLPLRKSEGEKVPRVPAPSVLPMFVDNVLPTMSVHLGFVDLSECTLPALRAWGATSTATTASTADADQSTEATKGGRKKIQEGPSLTRAEAYVVRAATVDAGRIAVERAHALAAPAASDGDNALGWLAQMTEADLDGYLWSVAKDDPELRKVPRMVELGTIMY</sequence>